<dbReference type="Gene3D" id="3.40.50.670">
    <property type="match status" value="2"/>
</dbReference>
<dbReference type="FunFam" id="3.30.565.10:FF:000002">
    <property type="entry name" value="DNA gyrase subunit B"/>
    <property type="match status" value="1"/>
</dbReference>
<dbReference type="SMART" id="SM00387">
    <property type="entry name" value="HATPase_c"/>
    <property type="match status" value="1"/>
</dbReference>
<dbReference type="GO" id="GO:0003918">
    <property type="term" value="F:DNA topoisomerase type II (double strand cut, ATP-hydrolyzing) activity"/>
    <property type="evidence" value="ECO:0007669"/>
    <property type="project" value="UniProtKB-UniRule"/>
</dbReference>
<dbReference type="GO" id="GO:0006265">
    <property type="term" value="P:DNA topological change"/>
    <property type="evidence" value="ECO:0007669"/>
    <property type="project" value="UniProtKB-UniRule"/>
</dbReference>
<evidence type="ECO:0000259" key="12">
    <source>
        <dbReference type="PROSITE" id="PS50880"/>
    </source>
</evidence>
<dbReference type="InterPro" id="IPR003594">
    <property type="entry name" value="HATPase_dom"/>
</dbReference>
<dbReference type="Pfam" id="PF18053">
    <property type="entry name" value="GyrB_insert"/>
    <property type="match status" value="1"/>
</dbReference>
<dbReference type="PROSITE" id="PS50880">
    <property type="entry name" value="TOPRIM"/>
    <property type="match status" value="1"/>
</dbReference>
<dbReference type="Pfam" id="PF00986">
    <property type="entry name" value="DNA_gyraseB_C"/>
    <property type="match status" value="1"/>
</dbReference>
<evidence type="ECO:0000256" key="3">
    <source>
        <dbReference type="ARBA" id="ARBA00022490"/>
    </source>
</evidence>
<dbReference type="Gene3D" id="3.30.230.10">
    <property type="match status" value="1"/>
</dbReference>
<dbReference type="SUPFAM" id="SSF54211">
    <property type="entry name" value="Ribosomal protein S5 domain 2-like"/>
    <property type="match status" value="1"/>
</dbReference>
<dbReference type="PRINTS" id="PR00418">
    <property type="entry name" value="TPI2FAMILY"/>
</dbReference>
<feature type="site" description="Interaction with DNA" evidence="11">
    <location>
        <position position="446"/>
    </location>
</feature>
<comment type="subcellular location">
    <subcellularLocation>
        <location evidence="11">Cytoplasm</location>
    </subcellularLocation>
</comment>
<feature type="domain" description="Toprim" evidence="12">
    <location>
        <begin position="415"/>
        <end position="530"/>
    </location>
</feature>
<comment type="catalytic activity">
    <reaction evidence="1 11">
        <text>ATP-dependent breakage, passage and rejoining of double-stranded DNA.</text>
        <dbReference type="EC" id="5.6.2.2"/>
    </reaction>
</comment>
<reference evidence="13" key="2">
    <citation type="submission" date="2021-01" db="EMBL/GenBank/DDBJ databases">
        <authorList>
            <person name="Hahn C.R."/>
            <person name="Youssef N.H."/>
            <person name="Elshahed M."/>
        </authorList>
    </citation>
    <scope>NUCLEOTIDE SEQUENCE</scope>
    <source>
        <strain evidence="13">Zod_Metabat.24</strain>
    </source>
</reference>
<keyword evidence="4 11" id="KW-0479">Metal-binding</keyword>
<dbReference type="Proteomes" id="UP000809273">
    <property type="component" value="Unassembled WGS sequence"/>
</dbReference>
<dbReference type="InterPro" id="IPR000565">
    <property type="entry name" value="Topo_IIA_B"/>
</dbReference>
<feature type="binding site" evidence="11">
    <location>
        <position position="421"/>
    </location>
    <ligand>
        <name>Mg(2+)</name>
        <dbReference type="ChEBI" id="CHEBI:18420"/>
        <label>1</label>
        <note>catalytic</note>
    </ligand>
</feature>
<keyword evidence="7 11" id="KW-0460">Magnesium</keyword>
<dbReference type="Pfam" id="PF00204">
    <property type="entry name" value="DNA_gyraseB"/>
    <property type="match status" value="1"/>
</dbReference>
<dbReference type="InterPro" id="IPR036890">
    <property type="entry name" value="HATPase_C_sf"/>
</dbReference>
<dbReference type="EC" id="5.6.2.2" evidence="11"/>
<dbReference type="EMBL" id="JAFGIX010000067">
    <property type="protein sequence ID" value="MBN1574137.1"/>
    <property type="molecule type" value="Genomic_DNA"/>
</dbReference>
<dbReference type="Pfam" id="PF21249">
    <property type="entry name" value="GyrB_hook"/>
    <property type="match status" value="1"/>
</dbReference>
<dbReference type="Pfam" id="PF01751">
    <property type="entry name" value="Toprim"/>
    <property type="match status" value="1"/>
</dbReference>
<dbReference type="NCBIfam" id="NF011501">
    <property type="entry name" value="PRK14939.1"/>
    <property type="match status" value="1"/>
</dbReference>
<comment type="miscellaneous">
    <text evidence="11">Few gyrases are as efficient as E.coli at forming negative supercoils. Not all organisms have 2 type II topoisomerases; in organisms with a single type II topoisomerase this enzyme also has to decatenate newly replicated chromosomes.</text>
</comment>
<dbReference type="HAMAP" id="MF_01898">
    <property type="entry name" value="GyrB"/>
    <property type="match status" value="1"/>
</dbReference>
<dbReference type="CDD" id="cd03366">
    <property type="entry name" value="TOPRIM_TopoIIA_GyrB"/>
    <property type="match status" value="1"/>
</dbReference>
<evidence type="ECO:0000256" key="9">
    <source>
        <dbReference type="ARBA" id="ARBA00023125"/>
    </source>
</evidence>
<comment type="subunit">
    <text evidence="11">Heterotetramer, composed of two GyrA and two GyrB chains. In the heterotetramer, GyrA contains the active site tyrosine that forms a transient covalent intermediate with DNA, while GyrB binds cofactors and catalyzes ATP hydrolysis.</text>
</comment>
<sequence length="803" mass="91044">MVNYDADTIKVLEGFEAVRKRPAMYIGSTGSAGLHHLVYEVVDNAVDEALAGHCTKIKVYIHTDNSITVIDNGRGIPVDMHKTEKRSAAEVVMTTLHAGGKFDGDTYKYSGGLHGVGVSVVNALSKELDMEVKRDGKVYHQKYVMGKPLEKLKVIGTTTRRGTKITFKPDDLIFEETEYSFDILSERLRELAFLTRGIKINIVDERDGKENEFVYKGGIVSFVEHLNRNKKPLHPKPIYFELERDSIHMECAIQYNDSYKESMFSFVNNIHTREGGTHVVGFRSALTRTINNYAQSNKLLKSLKDNLSGDDVREGMTAVLSIKIRNPQFEGQTKGKLGNSEIKGIMEVMINERLSAYLEENPAVARKVVRKGVEAAQAREAAKKAKELTRRKSALESSSLPGKLADCQERDPALSEIYLVEGESAGGSAKSGRDRRNQAILTLKGKILNVEKSRFDKMLSSEEIKTIITALGTGIGPGDFDVSKIRYHKIIIMTDADVDGSHIRTLLLTFFYRHMTEVVDRGYLYVAQPPLFRVKKGKVESYIKDETEFESYLLDIGVEDAKLIRTDGKEVSGKQLIKVTEKMMRYERILNQLDKRKMDRELVRAFAIEDKLVEENLKKKKRSELKKVLSNVEAHIRKVEPNMDVLDFEIGEDTEHEGTRVICRTSRNGSVRSSIFDHELLTSPEFKELRRLNEELKDIGDSPYRIKNGGVELELKCYGDIIDFLLNQGKKGQTIQRYKGLGEMNPEQLWETTMDPEKRTLLKVNVEDSVAADEIFTILMGDQVEQRRNFIEKHALDVRNLDI</sequence>
<comment type="caution">
    <text evidence="13">The sequence shown here is derived from an EMBL/GenBank/DDBJ whole genome shotgun (WGS) entry which is preliminary data.</text>
</comment>
<dbReference type="SUPFAM" id="SSF56719">
    <property type="entry name" value="Type II DNA topoisomerase"/>
    <property type="match status" value="1"/>
</dbReference>
<dbReference type="GO" id="GO:0005694">
    <property type="term" value="C:chromosome"/>
    <property type="evidence" value="ECO:0007669"/>
    <property type="project" value="InterPro"/>
</dbReference>
<dbReference type="InterPro" id="IPR013506">
    <property type="entry name" value="Topo_IIA_bsu_dom2"/>
</dbReference>
<dbReference type="InterPro" id="IPR001241">
    <property type="entry name" value="Topo_IIA"/>
</dbReference>
<dbReference type="Gene3D" id="3.30.565.10">
    <property type="entry name" value="Histidine kinase-like ATPase, C-terminal domain"/>
    <property type="match status" value="1"/>
</dbReference>
<dbReference type="SUPFAM" id="SSF55874">
    <property type="entry name" value="ATPase domain of HSP90 chaperone/DNA topoisomerase II/histidine kinase"/>
    <property type="match status" value="1"/>
</dbReference>
<dbReference type="InterPro" id="IPR041423">
    <property type="entry name" value="GyrB_insert"/>
</dbReference>
<dbReference type="NCBIfam" id="TIGR01059">
    <property type="entry name" value="gyrB"/>
    <property type="match status" value="1"/>
</dbReference>
<keyword evidence="9" id="KW-0238">DNA-binding</keyword>
<dbReference type="FunFam" id="3.30.230.10:FF:000005">
    <property type="entry name" value="DNA gyrase subunit B"/>
    <property type="match status" value="1"/>
</dbReference>
<accession>A0A9D8KHC3</accession>
<feature type="binding site" evidence="11">
    <location>
        <position position="495"/>
    </location>
    <ligand>
        <name>Mg(2+)</name>
        <dbReference type="ChEBI" id="CHEBI:18420"/>
        <label>1</label>
        <note>catalytic</note>
    </ligand>
</feature>
<feature type="binding site" evidence="11">
    <location>
        <position position="495"/>
    </location>
    <ligand>
        <name>Mg(2+)</name>
        <dbReference type="ChEBI" id="CHEBI:18420"/>
        <label>2</label>
    </ligand>
</feature>
<dbReference type="CDD" id="cd16928">
    <property type="entry name" value="HATPase_GyrB-like"/>
    <property type="match status" value="1"/>
</dbReference>
<dbReference type="InterPro" id="IPR049353">
    <property type="entry name" value="GyrB_hook"/>
</dbReference>
<evidence type="ECO:0000256" key="4">
    <source>
        <dbReference type="ARBA" id="ARBA00022723"/>
    </source>
</evidence>
<dbReference type="Pfam" id="PF02518">
    <property type="entry name" value="HATPase_c"/>
    <property type="match status" value="1"/>
</dbReference>
<proteinExistence type="inferred from homology"/>
<feature type="binding site" evidence="11">
    <location>
        <position position="497"/>
    </location>
    <ligand>
        <name>Mg(2+)</name>
        <dbReference type="ChEBI" id="CHEBI:18420"/>
        <label>2</label>
    </ligand>
</feature>
<dbReference type="PANTHER" id="PTHR45866">
    <property type="entry name" value="DNA GYRASE/TOPOISOMERASE SUBUNIT B"/>
    <property type="match status" value="1"/>
</dbReference>
<dbReference type="AlphaFoldDB" id="A0A9D8KHC3"/>
<dbReference type="InterPro" id="IPR013760">
    <property type="entry name" value="Topo_IIA-like_dom_sf"/>
</dbReference>
<comment type="similarity">
    <text evidence="2 11">Belongs to the type II topoisomerase GyrB family.</text>
</comment>
<dbReference type="PANTHER" id="PTHR45866:SF1">
    <property type="entry name" value="DNA GYRASE SUBUNIT B, MITOCHONDRIAL"/>
    <property type="match status" value="1"/>
</dbReference>
<dbReference type="InterPro" id="IPR002288">
    <property type="entry name" value="DNA_gyrase_B_C"/>
</dbReference>
<evidence type="ECO:0000256" key="8">
    <source>
        <dbReference type="ARBA" id="ARBA00023029"/>
    </source>
</evidence>
<dbReference type="InterPro" id="IPR034160">
    <property type="entry name" value="TOPRIM_GyrB"/>
</dbReference>
<dbReference type="GO" id="GO:0046872">
    <property type="term" value="F:metal ion binding"/>
    <property type="evidence" value="ECO:0007669"/>
    <property type="project" value="UniProtKB-KW"/>
</dbReference>
<reference evidence="13" key="1">
    <citation type="journal article" date="2021" name="Environ. Microbiol.">
        <title>Genomic characterization of three novel Desulfobacterota classes expand the metabolic and phylogenetic diversity of the phylum.</title>
        <authorList>
            <person name="Murphy C.L."/>
            <person name="Biggerstaff J."/>
            <person name="Eichhorn A."/>
            <person name="Ewing E."/>
            <person name="Shahan R."/>
            <person name="Soriano D."/>
            <person name="Stewart S."/>
            <person name="VanMol K."/>
            <person name="Walker R."/>
            <person name="Walters P."/>
            <person name="Elshahed M.S."/>
            <person name="Youssef N.H."/>
        </authorList>
    </citation>
    <scope>NUCLEOTIDE SEQUENCE</scope>
    <source>
        <strain evidence="13">Zod_Metabat.24</strain>
    </source>
</reference>
<dbReference type="GO" id="GO:0005524">
    <property type="term" value="F:ATP binding"/>
    <property type="evidence" value="ECO:0007669"/>
    <property type="project" value="UniProtKB-UniRule"/>
</dbReference>
<evidence type="ECO:0000256" key="1">
    <source>
        <dbReference type="ARBA" id="ARBA00000185"/>
    </source>
</evidence>
<keyword evidence="10 11" id="KW-0413">Isomerase</keyword>
<evidence type="ECO:0000313" key="13">
    <source>
        <dbReference type="EMBL" id="MBN1574137.1"/>
    </source>
</evidence>
<dbReference type="CDD" id="cd00822">
    <property type="entry name" value="TopoII_Trans_DNA_gyrase"/>
    <property type="match status" value="1"/>
</dbReference>
<dbReference type="GO" id="GO:0006261">
    <property type="term" value="P:DNA-templated DNA replication"/>
    <property type="evidence" value="ECO:0007669"/>
    <property type="project" value="UniProtKB-UniRule"/>
</dbReference>
<protein>
    <recommendedName>
        <fullName evidence="11">DNA gyrase subunit B</fullName>
        <ecNumber evidence="11">5.6.2.2</ecNumber>
    </recommendedName>
</protein>
<evidence type="ECO:0000256" key="5">
    <source>
        <dbReference type="ARBA" id="ARBA00022741"/>
    </source>
</evidence>
<dbReference type="InterPro" id="IPR006171">
    <property type="entry name" value="TOPRIM_dom"/>
</dbReference>
<feature type="site" description="Interaction with DNA" evidence="11">
    <location>
        <position position="449"/>
    </location>
</feature>
<evidence type="ECO:0000256" key="11">
    <source>
        <dbReference type="HAMAP-Rule" id="MF_01898"/>
    </source>
</evidence>
<dbReference type="FunFam" id="3.40.50.670:FF:000007">
    <property type="entry name" value="DNA gyrase subunit B"/>
    <property type="match status" value="1"/>
</dbReference>
<dbReference type="PRINTS" id="PR01159">
    <property type="entry name" value="DNAGYRASEB"/>
</dbReference>
<name>A0A9D8KHC3_9DELT</name>
<evidence type="ECO:0000256" key="2">
    <source>
        <dbReference type="ARBA" id="ARBA00010708"/>
    </source>
</evidence>
<evidence type="ECO:0000256" key="10">
    <source>
        <dbReference type="ARBA" id="ARBA00023235"/>
    </source>
</evidence>
<dbReference type="InterPro" id="IPR011557">
    <property type="entry name" value="GyrB"/>
</dbReference>
<dbReference type="InterPro" id="IPR013759">
    <property type="entry name" value="Topo_IIA_B_C"/>
</dbReference>
<evidence type="ECO:0000256" key="6">
    <source>
        <dbReference type="ARBA" id="ARBA00022840"/>
    </source>
</evidence>
<dbReference type="SMART" id="SM00433">
    <property type="entry name" value="TOP2c"/>
    <property type="match status" value="1"/>
</dbReference>
<keyword evidence="8 11" id="KW-0799">Topoisomerase</keyword>
<comment type="cofactor">
    <cofactor evidence="11">
        <name>Mg(2+)</name>
        <dbReference type="ChEBI" id="CHEBI:18420"/>
    </cofactor>
    <cofactor evidence="11">
        <name>Mn(2+)</name>
        <dbReference type="ChEBI" id="CHEBI:29035"/>
    </cofactor>
    <cofactor evidence="11">
        <name>Ca(2+)</name>
        <dbReference type="ChEBI" id="CHEBI:29108"/>
    </cofactor>
    <text evidence="11">Binds two Mg(2+) per subunit. The magnesium ions form salt bridges with both the protein and the DNA. Can also accept other divalent metal cations, such as Mn(2+) or Ca(2+).</text>
</comment>
<dbReference type="GO" id="GO:0005737">
    <property type="term" value="C:cytoplasm"/>
    <property type="evidence" value="ECO:0007669"/>
    <property type="project" value="UniProtKB-SubCell"/>
</dbReference>
<organism evidence="13 14">
    <name type="scientific">Candidatus Zymogenus saltonus</name>
    <dbReference type="NCBI Taxonomy" id="2844893"/>
    <lineage>
        <taxon>Bacteria</taxon>
        <taxon>Deltaproteobacteria</taxon>
        <taxon>Candidatus Zymogenia</taxon>
        <taxon>Candidatus Zymogeniales</taxon>
        <taxon>Candidatus Zymogenaceae</taxon>
        <taxon>Candidatus Zymogenus</taxon>
    </lineage>
</organism>
<evidence type="ECO:0000256" key="7">
    <source>
        <dbReference type="ARBA" id="ARBA00022842"/>
    </source>
</evidence>
<dbReference type="NCBIfam" id="NF004189">
    <property type="entry name" value="PRK05644.1"/>
    <property type="match status" value="1"/>
</dbReference>
<dbReference type="InterPro" id="IPR020568">
    <property type="entry name" value="Ribosomal_Su5_D2-typ_SF"/>
</dbReference>
<keyword evidence="3 11" id="KW-0963">Cytoplasm</keyword>
<evidence type="ECO:0000313" key="14">
    <source>
        <dbReference type="Proteomes" id="UP000809273"/>
    </source>
</evidence>
<keyword evidence="6 11" id="KW-0067">ATP-binding</keyword>
<dbReference type="InterPro" id="IPR014721">
    <property type="entry name" value="Ribsml_uS5_D2-typ_fold_subgr"/>
</dbReference>
<comment type="function">
    <text evidence="11">A type II topoisomerase that negatively supercoils closed circular double-stranded (ds) DNA in an ATP-dependent manner to modulate DNA topology and maintain chromosomes in an underwound state. Negative supercoiling favors strand separation, and DNA replication, transcription, recombination and repair, all of which involve strand separation. Also able to catalyze the interconversion of other topological isomers of dsDNA rings, including catenanes and knotted rings. Type II topoisomerases break and join 2 DNA strands simultaneously in an ATP-dependent manner.</text>
</comment>
<keyword evidence="5 11" id="KW-0547">Nucleotide-binding</keyword>
<dbReference type="GO" id="GO:0003677">
    <property type="term" value="F:DNA binding"/>
    <property type="evidence" value="ECO:0007669"/>
    <property type="project" value="UniProtKB-KW"/>
</dbReference>
<gene>
    <name evidence="11 13" type="primary">gyrB</name>
    <name evidence="13" type="ORF">JW984_13150</name>
</gene>